<keyword evidence="2" id="KW-1185">Reference proteome</keyword>
<evidence type="ECO:0000313" key="2">
    <source>
        <dbReference type="Proteomes" id="UP000529310"/>
    </source>
</evidence>
<comment type="caution">
    <text evidence="1">The sequence shown here is derived from an EMBL/GenBank/DDBJ whole genome shotgun (WGS) entry which is preliminary data.</text>
</comment>
<reference evidence="1 2" key="1">
    <citation type="submission" date="2020-08" db="EMBL/GenBank/DDBJ databases">
        <title>Sequencing the genomes of 1000 actinobacteria strains.</title>
        <authorList>
            <person name="Klenk H.-P."/>
        </authorList>
    </citation>
    <scope>NUCLEOTIDE SEQUENCE [LARGE SCALE GENOMIC DNA]</scope>
    <source>
        <strain evidence="1 2">DSM 27099</strain>
    </source>
</reference>
<name>A0A7W4V4C8_9MICO</name>
<proteinExistence type="predicted"/>
<gene>
    <name evidence="1" type="ORF">FHX49_002169</name>
</gene>
<sequence>MFYCCVFAQITPGLASTRGLWYFCPLASDVDTVVPVRRTAR</sequence>
<dbReference type="Proteomes" id="UP000529310">
    <property type="component" value="Unassembled WGS sequence"/>
</dbReference>
<dbReference type="EMBL" id="JACHWQ010000007">
    <property type="protein sequence ID" value="MBB2976590.1"/>
    <property type="molecule type" value="Genomic_DNA"/>
</dbReference>
<organism evidence="1 2">
    <name type="scientific">Microbacterium endophyticum</name>
    <dbReference type="NCBI Taxonomy" id="1526412"/>
    <lineage>
        <taxon>Bacteria</taxon>
        <taxon>Bacillati</taxon>
        <taxon>Actinomycetota</taxon>
        <taxon>Actinomycetes</taxon>
        <taxon>Micrococcales</taxon>
        <taxon>Microbacteriaceae</taxon>
        <taxon>Microbacterium</taxon>
    </lineage>
</organism>
<accession>A0A7W4V4C8</accession>
<dbReference type="AlphaFoldDB" id="A0A7W4V4C8"/>
<evidence type="ECO:0000313" key="1">
    <source>
        <dbReference type="EMBL" id="MBB2976590.1"/>
    </source>
</evidence>
<protein>
    <submittedName>
        <fullName evidence="1">Uncharacterized protein</fullName>
    </submittedName>
</protein>